<reference evidence="1 2" key="1">
    <citation type="submission" date="2023-11" db="EMBL/GenBank/DDBJ databases">
        <authorList>
            <person name="Cook R."/>
            <person name="Crisci M."/>
            <person name="Pye H."/>
            <person name="Adriaenssens E."/>
            <person name="Santini J."/>
        </authorList>
    </citation>
    <scope>NUCLEOTIDE SEQUENCE [LARGE SCALE GENOMIC DNA]</scope>
    <source>
        <strain evidence="1">Lak_Megaphage_Sonny</strain>
    </source>
</reference>
<sequence length="252" mass="28730">MNVKVKNALLSITIILLIALLLASCFMYHKYNNIQKEVVIWNDSTKYYKNKYNEEYLSKNTYILQVSQLKSYNDSLYKEYCSLKEHPIIITKTKIVTKIDTIFTTVDSLWTDSLNTTWIWSCADSCWYNISGTCKVKKENGEFKVSTNIDKLVMTNGITLDVVDNGNQLIVLAKSDNPYTEIENIQSVVIDPTTSPTLKKYFKPKRWGFGPYIGVGIYTGYGLMPNTGYKPGLQIGIGASIGFSVHYDLIQW</sequence>
<evidence type="ECO:0000313" key="2">
    <source>
        <dbReference type="Proteomes" id="UP001358193"/>
    </source>
</evidence>
<name>A0ABZ0Z6P7_9CAUD</name>
<proteinExistence type="predicted"/>
<dbReference type="PROSITE" id="PS51257">
    <property type="entry name" value="PROKAR_LIPOPROTEIN"/>
    <property type="match status" value="1"/>
</dbReference>
<keyword evidence="2" id="KW-1185">Reference proteome</keyword>
<dbReference type="EMBL" id="OR769223">
    <property type="protein sequence ID" value="WQJ53937.1"/>
    <property type="molecule type" value="Genomic_DNA"/>
</dbReference>
<accession>A0ABZ0Z6P7</accession>
<protein>
    <submittedName>
        <fullName evidence="1">Uncharacterized protein</fullName>
    </submittedName>
</protein>
<organism evidence="1 2">
    <name type="scientific">phage Lak_Megaphage_Sonny</name>
    <dbReference type="NCBI Taxonomy" id="3109229"/>
    <lineage>
        <taxon>Viruses</taxon>
        <taxon>Duplodnaviria</taxon>
        <taxon>Heunggongvirae</taxon>
        <taxon>Uroviricota</taxon>
        <taxon>Caudoviricetes</taxon>
        <taxon>Caudoviricetes code 15 clade</taxon>
    </lineage>
</organism>
<dbReference type="Proteomes" id="UP001358193">
    <property type="component" value="Segment"/>
</dbReference>
<evidence type="ECO:0000313" key="1">
    <source>
        <dbReference type="EMBL" id="WQJ53937.1"/>
    </source>
</evidence>